<dbReference type="SUPFAM" id="SSF57535">
    <property type="entry name" value="Complement control module/SCR domain"/>
    <property type="match status" value="3"/>
</dbReference>
<reference evidence="8" key="2">
    <citation type="submission" date="2025-08" db="UniProtKB">
        <authorList>
            <consortium name="Ensembl"/>
        </authorList>
    </citation>
    <scope>IDENTIFICATION</scope>
</reference>
<feature type="chain" id="PRO_5025642028" description="Sushi domain-containing protein" evidence="6">
    <location>
        <begin position="21"/>
        <end position="347"/>
    </location>
</feature>
<feature type="domain" description="Sushi" evidence="7">
    <location>
        <begin position="86"/>
        <end position="144"/>
    </location>
</feature>
<feature type="disulfide bond" evidence="5">
    <location>
        <begin position="88"/>
        <end position="131"/>
    </location>
</feature>
<keyword evidence="3 6" id="KW-0732">Signal</keyword>
<comment type="caution">
    <text evidence="5">Lacks conserved residue(s) required for the propagation of feature annotation.</text>
</comment>
<keyword evidence="4 5" id="KW-1015">Disulfide bond</keyword>
<dbReference type="Pfam" id="PF00084">
    <property type="entry name" value="Sushi"/>
    <property type="match status" value="3"/>
</dbReference>
<dbReference type="InterPro" id="IPR035976">
    <property type="entry name" value="Sushi/SCR/CCP_sf"/>
</dbReference>
<evidence type="ECO:0000256" key="3">
    <source>
        <dbReference type="ARBA" id="ARBA00022729"/>
    </source>
</evidence>
<dbReference type="Proteomes" id="UP000472264">
    <property type="component" value="Chromosome 17"/>
</dbReference>
<dbReference type="InParanoid" id="A0A665TB60"/>
<evidence type="ECO:0000256" key="5">
    <source>
        <dbReference type="PROSITE-ProRule" id="PRU00302"/>
    </source>
</evidence>
<keyword evidence="2 5" id="KW-0768">Sushi</keyword>
<evidence type="ECO:0000256" key="2">
    <source>
        <dbReference type="ARBA" id="ARBA00022659"/>
    </source>
</evidence>
<reference evidence="8" key="1">
    <citation type="submission" date="2021-04" db="EMBL/GenBank/DDBJ databases">
        <authorList>
            <consortium name="Wellcome Sanger Institute Data Sharing"/>
        </authorList>
    </citation>
    <scope>NUCLEOTIDE SEQUENCE [LARGE SCALE GENOMIC DNA]</scope>
</reference>
<dbReference type="PROSITE" id="PS50923">
    <property type="entry name" value="SUSHI"/>
    <property type="match status" value="3"/>
</dbReference>
<evidence type="ECO:0000256" key="1">
    <source>
        <dbReference type="ARBA" id="ARBA00004328"/>
    </source>
</evidence>
<feature type="signal peptide" evidence="6">
    <location>
        <begin position="1"/>
        <end position="20"/>
    </location>
</feature>
<feature type="domain" description="Sushi" evidence="7">
    <location>
        <begin position="25"/>
        <end position="84"/>
    </location>
</feature>
<evidence type="ECO:0000256" key="4">
    <source>
        <dbReference type="ARBA" id="ARBA00023157"/>
    </source>
</evidence>
<evidence type="ECO:0000313" key="9">
    <source>
        <dbReference type="Proteomes" id="UP000472264"/>
    </source>
</evidence>
<comment type="subcellular location">
    <subcellularLocation>
        <location evidence="1">Virion</location>
    </subcellularLocation>
</comment>
<sequence length="347" mass="39584">MCFKYLQLILLICFHGVIHAQRGDQSCAAADLDGGFFVPQQARYPSGTVLPYACDEGRKPAEDTWWATITCTNGKWSSTPMCIDQKACFPPTIPNGKYTESSDGWYEERHILRIRCDPGYEQLNQIATASCLNGTWSPLPICEKSITSCSSPPKIPHAVVNQKYQEVFAADSEVVYQCETGYATEEGHTNTSIYCVAGSWSWSEPCRKRSHFNSLYIETEVFYPPVKNPCIFEFSFQNGYLKVVQVVQNNLLIQDVSCSVDTAEYPDLVPAGVQFLKYDEELFLLCKKKKFYWIAEHHSLVQCQNGRITLSKCKYHFTIITLICHKQKYRLSEWECGENVTMARLRQ</sequence>
<reference evidence="8" key="3">
    <citation type="submission" date="2025-09" db="UniProtKB">
        <authorList>
            <consortium name="Ensembl"/>
        </authorList>
    </citation>
    <scope>IDENTIFICATION</scope>
</reference>
<evidence type="ECO:0000313" key="8">
    <source>
        <dbReference type="Ensembl" id="ENSENLP00000004118.1"/>
    </source>
</evidence>
<feature type="domain" description="Sushi" evidence="7">
    <location>
        <begin position="147"/>
        <end position="208"/>
    </location>
</feature>
<name>A0A665TB60_ECHNA</name>
<dbReference type="PANTHER" id="PTHR45785:SF2">
    <property type="entry name" value="COMPLEMENT FACTOR H-RELATED"/>
    <property type="match status" value="1"/>
</dbReference>
<dbReference type="AlphaFoldDB" id="A0A665TB60"/>
<accession>A0A665TB60</accession>
<protein>
    <recommendedName>
        <fullName evidence="7">Sushi domain-containing protein</fullName>
    </recommendedName>
</protein>
<proteinExistence type="predicted"/>
<dbReference type="SMART" id="SM00032">
    <property type="entry name" value="CCP"/>
    <property type="match status" value="3"/>
</dbReference>
<evidence type="ECO:0000259" key="7">
    <source>
        <dbReference type="PROSITE" id="PS50923"/>
    </source>
</evidence>
<keyword evidence="9" id="KW-1185">Reference proteome</keyword>
<dbReference type="Gene3D" id="2.10.70.10">
    <property type="entry name" value="Complement Module, domain 1"/>
    <property type="match status" value="3"/>
</dbReference>
<dbReference type="CDD" id="cd00033">
    <property type="entry name" value="CCP"/>
    <property type="match status" value="2"/>
</dbReference>
<dbReference type="Ensembl" id="ENSENLT00000004362.1">
    <property type="protein sequence ID" value="ENSENLP00000004118.1"/>
    <property type="gene ID" value="ENSENLG00000002031.1"/>
</dbReference>
<dbReference type="InterPro" id="IPR000436">
    <property type="entry name" value="Sushi_SCR_CCP_dom"/>
</dbReference>
<evidence type="ECO:0000256" key="6">
    <source>
        <dbReference type="SAM" id="SignalP"/>
    </source>
</evidence>
<dbReference type="PANTHER" id="PTHR45785">
    <property type="entry name" value="COMPLEMENT FACTOR H-RELATED"/>
    <property type="match status" value="1"/>
</dbReference>
<dbReference type="InterPro" id="IPR051503">
    <property type="entry name" value="ComplSys_Reg/VirEntry_Med"/>
</dbReference>
<organism evidence="8 9">
    <name type="scientific">Echeneis naucrates</name>
    <name type="common">Live sharksucker</name>
    <dbReference type="NCBI Taxonomy" id="173247"/>
    <lineage>
        <taxon>Eukaryota</taxon>
        <taxon>Metazoa</taxon>
        <taxon>Chordata</taxon>
        <taxon>Craniata</taxon>
        <taxon>Vertebrata</taxon>
        <taxon>Euteleostomi</taxon>
        <taxon>Actinopterygii</taxon>
        <taxon>Neopterygii</taxon>
        <taxon>Teleostei</taxon>
        <taxon>Neoteleostei</taxon>
        <taxon>Acanthomorphata</taxon>
        <taxon>Carangaria</taxon>
        <taxon>Carangiformes</taxon>
        <taxon>Echeneidae</taxon>
        <taxon>Echeneis</taxon>
    </lineage>
</organism>